<evidence type="ECO:0000256" key="1">
    <source>
        <dbReference type="SAM" id="Coils"/>
    </source>
</evidence>
<dbReference type="AlphaFoldDB" id="B1JDA4"/>
<dbReference type="GO" id="GO:0044659">
    <property type="term" value="P:viral release from host cell by cytolysis"/>
    <property type="evidence" value="ECO:0007669"/>
    <property type="project" value="InterPro"/>
</dbReference>
<name>B1JDA4_PSEPW</name>
<dbReference type="KEGG" id="ppw:PputW619_4032"/>
<protein>
    <submittedName>
        <fullName evidence="2">Phage protein</fullName>
    </submittedName>
</protein>
<accession>B1JDA4</accession>
<dbReference type="eggNOG" id="ENOG5033CG3">
    <property type="taxonomic scope" value="Bacteria"/>
</dbReference>
<dbReference type="InterPro" id="IPR004929">
    <property type="entry name" value="I-spanin"/>
</dbReference>
<sequence precursor="true">MSRLRLGLSVLLILLYTALVWQTQNWRYGRLLAQQAQAQAVAMATRVLEVREQNQRLERQLHESETRHYQELSNAQQSQARLRDRLATADVRLSALVERDAACAAVPTAAGAGGVDHASVRARLEPAHAARIIAITDEGDRGLMALRACQDYVRGLLR</sequence>
<keyword evidence="1" id="KW-0175">Coiled coil</keyword>
<dbReference type="Pfam" id="PF03245">
    <property type="entry name" value="Phage_lysis"/>
    <property type="match status" value="1"/>
</dbReference>
<gene>
    <name evidence="2" type="ordered locus">PputW619_4032</name>
</gene>
<proteinExistence type="predicted"/>
<evidence type="ECO:0000313" key="2">
    <source>
        <dbReference type="EMBL" id="ACA74512.1"/>
    </source>
</evidence>
<dbReference type="EMBL" id="CP000949">
    <property type="protein sequence ID" value="ACA74512.1"/>
    <property type="molecule type" value="Genomic_DNA"/>
</dbReference>
<reference evidence="2" key="1">
    <citation type="submission" date="2008-02" db="EMBL/GenBank/DDBJ databases">
        <title>Complete sequence of Psuedomonas putida W619.</title>
        <authorList>
            <consortium name="US DOE Joint Genome Institute"/>
            <person name="Copeland A."/>
            <person name="Lucas S."/>
            <person name="Lapidus A."/>
            <person name="Barry K."/>
            <person name="Detter J.C."/>
            <person name="Glavina del Rio T."/>
            <person name="Dalin E."/>
            <person name="Tice H."/>
            <person name="Pitluck S."/>
            <person name="Chain P."/>
            <person name="Malfatti S."/>
            <person name="Shin M."/>
            <person name="Vergez L."/>
            <person name="Schmutz J."/>
            <person name="Larimer F."/>
            <person name="Land M."/>
            <person name="Hauser L."/>
            <person name="Kyrpides N."/>
            <person name="Kim E."/>
            <person name="Taghavi S."/>
            <person name="Vangronsveld D."/>
            <person name="van der Lelie D."/>
            <person name="Richardson P."/>
        </authorList>
    </citation>
    <scope>NUCLEOTIDE SEQUENCE</scope>
    <source>
        <strain evidence="2">W619</strain>
    </source>
</reference>
<organism evidence="2">
    <name type="scientific">Pseudomonas putida (strain W619)</name>
    <dbReference type="NCBI Taxonomy" id="390235"/>
    <lineage>
        <taxon>Bacteria</taxon>
        <taxon>Pseudomonadati</taxon>
        <taxon>Pseudomonadota</taxon>
        <taxon>Gammaproteobacteria</taxon>
        <taxon>Pseudomonadales</taxon>
        <taxon>Pseudomonadaceae</taxon>
        <taxon>Pseudomonas</taxon>
    </lineage>
</organism>
<feature type="coiled-coil region" evidence="1">
    <location>
        <begin position="40"/>
        <end position="67"/>
    </location>
</feature>
<dbReference type="STRING" id="390235.PputW619_4032"/>
<dbReference type="HOGENOM" id="CLU_134411_0_0_6"/>